<keyword evidence="2" id="KW-0238">DNA-binding</keyword>
<name>A0ABW5TLW6_9SPHI</name>
<gene>
    <name evidence="2" type="ORF">ACFSSE_01065</name>
</gene>
<dbReference type="Proteomes" id="UP001597546">
    <property type="component" value="Unassembled WGS sequence"/>
</dbReference>
<organism evidence="2 3">
    <name type="scientific">Pedobacter alpinus</name>
    <dbReference type="NCBI Taxonomy" id="1590643"/>
    <lineage>
        <taxon>Bacteria</taxon>
        <taxon>Pseudomonadati</taxon>
        <taxon>Bacteroidota</taxon>
        <taxon>Sphingobacteriia</taxon>
        <taxon>Sphingobacteriales</taxon>
        <taxon>Sphingobacteriaceae</taxon>
        <taxon>Pedobacter</taxon>
    </lineage>
</organism>
<dbReference type="EMBL" id="JBHULV010000006">
    <property type="protein sequence ID" value="MFD2730286.1"/>
    <property type="molecule type" value="Genomic_DNA"/>
</dbReference>
<protein>
    <submittedName>
        <fullName evidence="2">Arm DNA-binding domain-containing protein</fullName>
    </submittedName>
</protein>
<dbReference type="Pfam" id="PF17293">
    <property type="entry name" value="Arm-DNA-bind_5"/>
    <property type="match status" value="1"/>
</dbReference>
<reference evidence="3" key="1">
    <citation type="journal article" date="2019" name="Int. J. Syst. Evol. Microbiol.">
        <title>The Global Catalogue of Microorganisms (GCM) 10K type strain sequencing project: providing services to taxonomists for standard genome sequencing and annotation.</title>
        <authorList>
            <consortium name="The Broad Institute Genomics Platform"/>
            <consortium name="The Broad Institute Genome Sequencing Center for Infectious Disease"/>
            <person name="Wu L."/>
            <person name="Ma J."/>
        </authorList>
    </citation>
    <scope>NUCLEOTIDE SEQUENCE [LARGE SCALE GENOMIC DNA]</scope>
    <source>
        <strain evidence="3">KCTC 42456</strain>
    </source>
</reference>
<accession>A0ABW5TLW6</accession>
<proteinExistence type="predicted"/>
<dbReference type="GO" id="GO:0003677">
    <property type="term" value="F:DNA binding"/>
    <property type="evidence" value="ECO:0007669"/>
    <property type="project" value="UniProtKB-KW"/>
</dbReference>
<evidence type="ECO:0000313" key="2">
    <source>
        <dbReference type="EMBL" id="MFD2730286.1"/>
    </source>
</evidence>
<evidence type="ECO:0000313" key="3">
    <source>
        <dbReference type="Proteomes" id="UP001597546"/>
    </source>
</evidence>
<keyword evidence="3" id="KW-1185">Reference proteome</keyword>
<comment type="caution">
    <text evidence="2">The sequence shown here is derived from an EMBL/GenBank/DDBJ whole genome shotgun (WGS) entry which is preliminary data.</text>
</comment>
<feature type="domain" description="Arm DNA-binding" evidence="1">
    <location>
        <begin position="9"/>
        <end position="95"/>
    </location>
</feature>
<evidence type="ECO:0000259" key="1">
    <source>
        <dbReference type="Pfam" id="PF17293"/>
    </source>
</evidence>
<dbReference type="RefSeq" id="WP_379046591.1">
    <property type="nucleotide sequence ID" value="NZ_JBHSKW010000061.1"/>
</dbReference>
<dbReference type="InterPro" id="IPR035386">
    <property type="entry name" value="Arm-DNA-bind_5"/>
</dbReference>
<sequence length="168" mass="19728">MSNLIHLCFHLKKPKNYISGNIPIYLRIIVDLKRVEISIGKECEPSKWCKKSERILGNREETKILNKYIDQFQAKVYEAQDILIRESLEVTSDAIRNQVLGKKEAIKTIIEIFTEHNNNVEALVGKEFAAGTLERYKTSLKHTQDFIEWKYWNCNSLLEVFYCQIIVF</sequence>